<keyword evidence="2" id="KW-1133">Transmembrane helix</keyword>
<dbReference type="InterPro" id="IPR003362">
    <property type="entry name" value="Bact_transf"/>
</dbReference>
<feature type="transmembrane region" description="Helical" evidence="2">
    <location>
        <begin position="7"/>
        <end position="32"/>
    </location>
</feature>
<dbReference type="Proteomes" id="UP000249239">
    <property type="component" value="Unassembled WGS sequence"/>
</dbReference>
<protein>
    <submittedName>
        <fullName evidence="4">Lipopolysaccharide/colanic/teichoic acid biosynthesis glycosyltransferase</fullName>
    </submittedName>
</protein>
<gene>
    <name evidence="4" type="ORF">LX69_02470</name>
</gene>
<comment type="similarity">
    <text evidence="1">Belongs to the bacterial sugar transferase family.</text>
</comment>
<keyword evidence="4" id="KW-0808">Transferase</keyword>
<dbReference type="GO" id="GO:0016780">
    <property type="term" value="F:phosphotransferase activity, for other substituted phosphate groups"/>
    <property type="evidence" value="ECO:0007669"/>
    <property type="project" value="TreeGrafter"/>
</dbReference>
<accession>A0A2W7N2K4</accession>
<organism evidence="4 5">
    <name type="scientific">Breznakibacter xylanolyticus</name>
    <dbReference type="NCBI Taxonomy" id="990"/>
    <lineage>
        <taxon>Bacteria</taxon>
        <taxon>Pseudomonadati</taxon>
        <taxon>Bacteroidota</taxon>
        <taxon>Bacteroidia</taxon>
        <taxon>Marinilabiliales</taxon>
        <taxon>Marinilabiliaceae</taxon>
        <taxon>Breznakibacter</taxon>
    </lineage>
</organism>
<keyword evidence="5" id="KW-1185">Reference proteome</keyword>
<keyword evidence="2" id="KW-0812">Transmembrane</keyword>
<dbReference type="RefSeq" id="WP_221621351.1">
    <property type="nucleotide sequence ID" value="NZ_QKZK01000021.1"/>
</dbReference>
<dbReference type="PANTHER" id="PTHR30576">
    <property type="entry name" value="COLANIC BIOSYNTHESIS UDP-GLUCOSE LIPID CARRIER TRANSFERASE"/>
    <property type="match status" value="1"/>
</dbReference>
<proteinExistence type="inferred from homology"/>
<evidence type="ECO:0000259" key="3">
    <source>
        <dbReference type="Pfam" id="PF02397"/>
    </source>
</evidence>
<evidence type="ECO:0000313" key="4">
    <source>
        <dbReference type="EMBL" id="PZX14290.1"/>
    </source>
</evidence>
<dbReference type="PANTHER" id="PTHR30576:SF20">
    <property type="entry name" value="QUINOVOSAMINEPHOSPHOTRANSFERAE-RELATED"/>
    <property type="match status" value="1"/>
</dbReference>
<evidence type="ECO:0000256" key="2">
    <source>
        <dbReference type="SAM" id="Phobius"/>
    </source>
</evidence>
<dbReference type="Pfam" id="PF02397">
    <property type="entry name" value="Bac_transf"/>
    <property type="match status" value="1"/>
</dbReference>
<dbReference type="AlphaFoldDB" id="A0A2W7N2K4"/>
<sequence length="198" mass="23192">MILKRLFDLLMSTFLLLFLSPFFLLIGILVWMDDGFPVFFVQKRVGRFRMLFNLYKFRTMHVREGAGDGSFDAGSSHRVTKVGRWLRKSKLDELPQLFNVWLGDMSFVGPRPEVEKWVLVYPAMWDSVLTIMPGITDNASILFRNEEQMLAEADDPERLYADVVLPQKLRLYQQYVDDHSFIVDIGILFRTVWRVLCS</sequence>
<evidence type="ECO:0000313" key="5">
    <source>
        <dbReference type="Proteomes" id="UP000249239"/>
    </source>
</evidence>
<reference evidence="4 5" key="1">
    <citation type="submission" date="2018-06" db="EMBL/GenBank/DDBJ databases">
        <title>Genomic Encyclopedia of Archaeal and Bacterial Type Strains, Phase II (KMG-II): from individual species to whole genera.</title>
        <authorList>
            <person name="Goeker M."/>
        </authorList>
    </citation>
    <scope>NUCLEOTIDE SEQUENCE [LARGE SCALE GENOMIC DNA]</scope>
    <source>
        <strain evidence="4 5">DSM 6779</strain>
    </source>
</reference>
<name>A0A2W7N2K4_9BACT</name>
<dbReference type="EMBL" id="QKZK01000021">
    <property type="protein sequence ID" value="PZX14290.1"/>
    <property type="molecule type" value="Genomic_DNA"/>
</dbReference>
<feature type="domain" description="Bacterial sugar transferase" evidence="3">
    <location>
        <begin position="4"/>
        <end position="196"/>
    </location>
</feature>
<keyword evidence="2" id="KW-0472">Membrane</keyword>
<evidence type="ECO:0000256" key="1">
    <source>
        <dbReference type="ARBA" id="ARBA00006464"/>
    </source>
</evidence>
<comment type="caution">
    <text evidence="4">The sequence shown here is derived from an EMBL/GenBank/DDBJ whole genome shotgun (WGS) entry which is preliminary data.</text>
</comment>